<comment type="caution">
    <text evidence="3">The sequence shown here is derived from an EMBL/GenBank/DDBJ whole genome shotgun (WGS) entry which is preliminary data.</text>
</comment>
<dbReference type="EMBL" id="JAADJZ010000013">
    <property type="protein sequence ID" value="KAF2870457.1"/>
    <property type="molecule type" value="Genomic_DNA"/>
</dbReference>
<accession>A0A7C8I465</accession>
<proteinExistence type="predicted"/>
<protein>
    <recommendedName>
        <fullName evidence="2">DUF7924 domain-containing protein</fullName>
    </recommendedName>
</protein>
<gene>
    <name evidence="3" type="ORF">BDV95DRAFT_595213</name>
</gene>
<organism evidence="3 4">
    <name type="scientific">Massariosphaeria phaeospora</name>
    <dbReference type="NCBI Taxonomy" id="100035"/>
    <lineage>
        <taxon>Eukaryota</taxon>
        <taxon>Fungi</taxon>
        <taxon>Dikarya</taxon>
        <taxon>Ascomycota</taxon>
        <taxon>Pezizomycotina</taxon>
        <taxon>Dothideomycetes</taxon>
        <taxon>Pleosporomycetidae</taxon>
        <taxon>Pleosporales</taxon>
        <taxon>Pleosporales incertae sedis</taxon>
        <taxon>Massariosphaeria</taxon>
    </lineage>
</organism>
<name>A0A7C8I465_9PLEO</name>
<keyword evidence="4" id="KW-1185">Reference proteome</keyword>
<sequence>MGLLSRAVAPALHFPFMSAQWKSPKNNQTHFQARRQDARDGAVIVWYLHQFYTDAGLVPTVKDTVHFSLTIDMESVHLFVHWEEFDEERPAYYMEPVMKAFLDDEPQVANMRCMMNIIVYAFGSRLANLRAAVEATRIQQAATPFLSRSSSSIRLFQGDSAINIPPPSPHSLGNELSNTPQKRQRVLSRASSSNT</sequence>
<reference evidence="3 4" key="1">
    <citation type="submission" date="2020-01" db="EMBL/GenBank/DDBJ databases">
        <authorList>
            <consortium name="DOE Joint Genome Institute"/>
            <person name="Haridas S."/>
            <person name="Albert R."/>
            <person name="Binder M."/>
            <person name="Bloem J."/>
            <person name="Labutti K."/>
            <person name="Salamov A."/>
            <person name="Andreopoulos B."/>
            <person name="Baker S.E."/>
            <person name="Barry K."/>
            <person name="Bills G."/>
            <person name="Bluhm B.H."/>
            <person name="Cannon C."/>
            <person name="Castanera R."/>
            <person name="Culley D.E."/>
            <person name="Daum C."/>
            <person name="Ezra D."/>
            <person name="Gonzalez J.B."/>
            <person name="Henrissat B."/>
            <person name="Kuo A."/>
            <person name="Liang C."/>
            <person name="Lipzen A."/>
            <person name="Lutzoni F."/>
            <person name="Magnuson J."/>
            <person name="Mondo S."/>
            <person name="Nolan M."/>
            <person name="Ohm R."/>
            <person name="Pangilinan J."/>
            <person name="Park H.-J.H."/>
            <person name="Ramirez L."/>
            <person name="Alfaro M."/>
            <person name="Sun H."/>
            <person name="Tritt A."/>
            <person name="Yoshinaga Y."/>
            <person name="Zwiers L.-H.L."/>
            <person name="Turgeon B.G."/>
            <person name="Goodwin S.B."/>
            <person name="Spatafora J.W."/>
            <person name="Crous P.W."/>
            <person name="Grigoriev I.V."/>
        </authorList>
    </citation>
    <scope>NUCLEOTIDE SEQUENCE [LARGE SCALE GENOMIC DNA]</scope>
    <source>
        <strain evidence="3 4">CBS 611.86</strain>
    </source>
</reference>
<dbReference type="PANTHER" id="PTHR42470">
    <property type="entry name" value="VAST DOMAIN-CONTAINING PROTEIN"/>
    <property type="match status" value="1"/>
</dbReference>
<feature type="region of interest" description="Disordered" evidence="1">
    <location>
        <begin position="164"/>
        <end position="195"/>
    </location>
</feature>
<evidence type="ECO:0000313" key="3">
    <source>
        <dbReference type="EMBL" id="KAF2870457.1"/>
    </source>
</evidence>
<evidence type="ECO:0000313" key="4">
    <source>
        <dbReference type="Proteomes" id="UP000481861"/>
    </source>
</evidence>
<dbReference type="OrthoDB" id="5426775at2759"/>
<evidence type="ECO:0000256" key="1">
    <source>
        <dbReference type="SAM" id="MobiDB-lite"/>
    </source>
</evidence>
<feature type="domain" description="DUF7924" evidence="2">
    <location>
        <begin position="11"/>
        <end position="133"/>
    </location>
</feature>
<evidence type="ECO:0000259" key="2">
    <source>
        <dbReference type="Pfam" id="PF25545"/>
    </source>
</evidence>
<dbReference type="PANTHER" id="PTHR42470:SF1">
    <property type="entry name" value="VAST DOMAIN-CONTAINING PROTEIN"/>
    <property type="match status" value="1"/>
</dbReference>
<dbReference type="Proteomes" id="UP000481861">
    <property type="component" value="Unassembled WGS sequence"/>
</dbReference>
<dbReference type="InterPro" id="IPR057684">
    <property type="entry name" value="DUF7924"/>
</dbReference>
<dbReference type="AlphaFoldDB" id="A0A7C8I465"/>
<dbReference type="Pfam" id="PF25545">
    <property type="entry name" value="DUF7924"/>
    <property type="match status" value="1"/>
</dbReference>